<evidence type="ECO:0000256" key="3">
    <source>
        <dbReference type="PIRSR" id="PIRSR613078-1"/>
    </source>
</evidence>
<dbReference type="GO" id="GO:0016791">
    <property type="term" value="F:phosphatase activity"/>
    <property type="evidence" value="ECO:0007669"/>
    <property type="project" value="TreeGrafter"/>
</dbReference>
<evidence type="ECO:0000313" key="5">
    <source>
        <dbReference type="EMBL" id="PSR28937.1"/>
    </source>
</evidence>
<dbReference type="PANTHER" id="PTHR48100:SF1">
    <property type="entry name" value="HISTIDINE PHOSPHATASE FAMILY PROTEIN-RELATED"/>
    <property type="match status" value="1"/>
</dbReference>
<dbReference type="CDD" id="cd07067">
    <property type="entry name" value="HP_PGM_like"/>
    <property type="match status" value="1"/>
</dbReference>
<dbReference type="InterPro" id="IPR050275">
    <property type="entry name" value="PGM_Phosphatase"/>
</dbReference>
<feature type="binding site" evidence="4">
    <location>
        <begin position="11"/>
        <end position="18"/>
    </location>
    <ligand>
        <name>substrate</name>
    </ligand>
</feature>
<protein>
    <submittedName>
        <fullName evidence="5">Histidine phosphatase family protein</fullName>
    </submittedName>
</protein>
<dbReference type="PANTHER" id="PTHR48100">
    <property type="entry name" value="BROAD-SPECIFICITY PHOSPHATASE YOR283W-RELATED"/>
    <property type="match status" value="1"/>
</dbReference>
<name>A0A2T2X375_SULTH</name>
<dbReference type="Pfam" id="PF00300">
    <property type="entry name" value="His_Phos_1"/>
    <property type="match status" value="1"/>
</dbReference>
<feature type="active site" description="Tele-phosphohistidine intermediate" evidence="3">
    <location>
        <position position="12"/>
    </location>
</feature>
<dbReference type="InterPro" id="IPR013078">
    <property type="entry name" value="His_Pase_superF_clade-1"/>
</dbReference>
<accession>A0A2T2X375</accession>
<dbReference type="SUPFAM" id="SSF53254">
    <property type="entry name" value="Phosphoglycerate mutase-like"/>
    <property type="match status" value="1"/>
</dbReference>
<dbReference type="InterPro" id="IPR029033">
    <property type="entry name" value="His_PPase_superfam"/>
</dbReference>
<dbReference type="EMBL" id="PXYX01000004">
    <property type="protein sequence ID" value="PSR28937.1"/>
    <property type="molecule type" value="Genomic_DNA"/>
</dbReference>
<gene>
    <name evidence="5" type="ORF">C7B47_03025</name>
</gene>
<evidence type="ECO:0000313" key="6">
    <source>
        <dbReference type="Proteomes" id="UP000242705"/>
    </source>
</evidence>
<keyword evidence="2" id="KW-0413">Isomerase</keyword>
<comment type="caution">
    <text evidence="5">The sequence shown here is derived from an EMBL/GenBank/DDBJ whole genome shotgun (WGS) entry which is preliminary data.</text>
</comment>
<dbReference type="AlphaFoldDB" id="A0A2T2X375"/>
<keyword evidence="1" id="KW-0324">Glycolysis</keyword>
<reference evidence="5 6" key="1">
    <citation type="journal article" date="2014" name="BMC Genomics">
        <title>Comparison of environmental and isolate Sulfobacillus genomes reveals diverse carbon, sulfur, nitrogen, and hydrogen metabolisms.</title>
        <authorList>
            <person name="Justice N.B."/>
            <person name="Norman A."/>
            <person name="Brown C.T."/>
            <person name="Singh A."/>
            <person name="Thomas B.C."/>
            <person name="Banfield J.F."/>
        </authorList>
    </citation>
    <scope>NUCLEOTIDE SEQUENCE [LARGE SCALE GENOMIC DNA]</scope>
    <source>
        <strain evidence="5">AMDSBA5</strain>
    </source>
</reference>
<dbReference type="GO" id="GO:0005737">
    <property type="term" value="C:cytoplasm"/>
    <property type="evidence" value="ECO:0007669"/>
    <property type="project" value="TreeGrafter"/>
</dbReference>
<dbReference type="InterPro" id="IPR001345">
    <property type="entry name" value="PG/BPGM_mutase_AS"/>
</dbReference>
<evidence type="ECO:0000256" key="1">
    <source>
        <dbReference type="ARBA" id="ARBA00023152"/>
    </source>
</evidence>
<feature type="active site" description="Proton donor/acceptor" evidence="3">
    <location>
        <position position="86"/>
    </location>
</feature>
<dbReference type="Gene3D" id="3.40.50.1240">
    <property type="entry name" value="Phosphoglycerate mutase-like"/>
    <property type="match status" value="1"/>
</dbReference>
<dbReference type="SMART" id="SM00855">
    <property type="entry name" value="PGAM"/>
    <property type="match status" value="1"/>
</dbReference>
<dbReference type="PROSITE" id="PS00175">
    <property type="entry name" value="PG_MUTASE"/>
    <property type="match status" value="1"/>
</dbReference>
<organism evidence="5 6">
    <name type="scientific">Sulfobacillus thermosulfidooxidans</name>
    <dbReference type="NCBI Taxonomy" id="28034"/>
    <lineage>
        <taxon>Bacteria</taxon>
        <taxon>Bacillati</taxon>
        <taxon>Bacillota</taxon>
        <taxon>Clostridia</taxon>
        <taxon>Eubacteriales</taxon>
        <taxon>Clostridiales Family XVII. Incertae Sedis</taxon>
        <taxon>Sulfobacillus</taxon>
    </lineage>
</organism>
<evidence type="ECO:0000256" key="4">
    <source>
        <dbReference type="PIRSR" id="PIRSR613078-2"/>
    </source>
</evidence>
<feature type="binding site" evidence="4">
    <location>
        <position position="62"/>
    </location>
    <ligand>
        <name>substrate</name>
    </ligand>
</feature>
<sequence>MPAYADVLLVRHGESEANAAGRFACRTWDPPLTASGSLEAERLARQLLNAPVRYIVTSPLLRARQTIAPLARILHIDPVVLEDLAEVDLGQWDGHRLKDLENANSPAFQAWRQDPESNPPPGGESIMTVGQRVLTALAQFLQTCEPSTLTVAATHADCIKGALLVILDAHGPAARHIWVPNTGQLLLRWFDNGRWVLIFSPLCNAREEGCDLD</sequence>
<evidence type="ECO:0000256" key="2">
    <source>
        <dbReference type="ARBA" id="ARBA00023235"/>
    </source>
</evidence>
<dbReference type="Proteomes" id="UP000242705">
    <property type="component" value="Unassembled WGS sequence"/>
</dbReference>
<proteinExistence type="predicted"/>